<organism evidence="2 3">
    <name type="scientific">Nesterenkonia flava</name>
    <dbReference type="NCBI Taxonomy" id="469799"/>
    <lineage>
        <taxon>Bacteria</taxon>
        <taxon>Bacillati</taxon>
        <taxon>Actinomycetota</taxon>
        <taxon>Actinomycetes</taxon>
        <taxon>Micrococcales</taxon>
        <taxon>Micrococcaceae</taxon>
        <taxon>Nesterenkonia</taxon>
    </lineage>
</organism>
<accession>A0ABU1FW56</accession>
<keyword evidence="3" id="KW-1185">Reference proteome</keyword>
<dbReference type="EMBL" id="JAVKGT010000042">
    <property type="protein sequence ID" value="MDR5712914.1"/>
    <property type="molecule type" value="Genomic_DNA"/>
</dbReference>
<gene>
    <name evidence="2" type="ORF">RH857_12370</name>
</gene>
<dbReference type="Proteomes" id="UP001260872">
    <property type="component" value="Unassembled WGS sequence"/>
</dbReference>
<comment type="caution">
    <text evidence="2">The sequence shown here is derived from an EMBL/GenBank/DDBJ whole genome shotgun (WGS) entry which is preliminary data.</text>
</comment>
<name>A0ABU1FW56_9MICC</name>
<protein>
    <submittedName>
        <fullName evidence="2">Uncharacterized protein</fullName>
    </submittedName>
</protein>
<sequence>MTENFTPALGDRVTITDYLLRAKLSYTQILALAEQGVTIPEGMLSTAGKEQQQEDEYRRRDAERGYPHYPMVGREYKMWLPHSVHAANRHNHIKGRLPEGAVGWISTDNKRHGVPMDLQLPITGVVVRKLKLSDGLPMYEEYGHDWDSCGLRTGYQVAYSLHRRPVNAYPEMIQEVTGAPDILPL</sequence>
<proteinExistence type="predicted"/>
<dbReference type="RefSeq" id="WP_310538281.1">
    <property type="nucleotide sequence ID" value="NZ_BAAAOC010000006.1"/>
</dbReference>
<feature type="region of interest" description="Disordered" evidence="1">
    <location>
        <begin position="45"/>
        <end position="64"/>
    </location>
</feature>
<evidence type="ECO:0000313" key="2">
    <source>
        <dbReference type="EMBL" id="MDR5712914.1"/>
    </source>
</evidence>
<evidence type="ECO:0000256" key="1">
    <source>
        <dbReference type="SAM" id="MobiDB-lite"/>
    </source>
</evidence>
<feature type="compositionally biased region" description="Basic and acidic residues" evidence="1">
    <location>
        <begin position="51"/>
        <end position="64"/>
    </location>
</feature>
<evidence type="ECO:0000313" key="3">
    <source>
        <dbReference type="Proteomes" id="UP001260872"/>
    </source>
</evidence>
<reference evidence="3" key="1">
    <citation type="submission" date="2023-07" db="EMBL/GenBank/DDBJ databases">
        <title>Description of three actinobacteria isolated from air of manufacturing shop in a pharmaceutical factory.</title>
        <authorList>
            <person name="Zhang D.-F."/>
        </authorList>
    </citation>
    <scope>NUCLEOTIDE SEQUENCE [LARGE SCALE GENOMIC DNA]</scope>
    <source>
        <strain evidence="3">CCTCC AB 207010</strain>
    </source>
</reference>